<dbReference type="EMBL" id="CAIY01000038">
    <property type="protein sequence ID" value="CCH67235.1"/>
    <property type="molecule type" value="Genomic_DNA"/>
</dbReference>
<name>M1X2Q5_9NOST</name>
<keyword evidence="1" id="KW-0812">Transmembrane</keyword>
<feature type="transmembrane region" description="Helical" evidence="1">
    <location>
        <begin position="12"/>
        <end position="33"/>
    </location>
</feature>
<evidence type="ECO:0000313" key="3">
    <source>
        <dbReference type="Proteomes" id="UP000053051"/>
    </source>
</evidence>
<protein>
    <submittedName>
        <fullName evidence="2">Uncharacterized protein</fullName>
    </submittedName>
</protein>
<keyword evidence="1" id="KW-0472">Membrane</keyword>
<proteinExistence type="predicted"/>
<comment type="caution">
    <text evidence="2">The sequence shown here is derived from an EMBL/GenBank/DDBJ whole genome shotgun (WGS) entry which is preliminary data.</text>
</comment>
<evidence type="ECO:0000256" key="1">
    <source>
        <dbReference type="SAM" id="Phobius"/>
    </source>
</evidence>
<reference evidence="3" key="2">
    <citation type="submission" date="2016-01" db="EMBL/GenBank/DDBJ databases">
        <title>Diatom-associated endosymboitic cyanobacterium lacks core nitrogen metabolism enzymes.</title>
        <authorList>
            <person name="Hilton J.A."/>
            <person name="Foster R.A."/>
            <person name="Tripp H.J."/>
            <person name="Carter B.J."/>
            <person name="Zehr J.P."/>
            <person name="Villareal T.A."/>
        </authorList>
    </citation>
    <scope>NUCLEOTIDE SEQUENCE [LARGE SCALE GENOMIC DNA]</scope>
    <source>
        <strain evidence="3">HH01</strain>
    </source>
</reference>
<evidence type="ECO:0000313" key="2">
    <source>
        <dbReference type="EMBL" id="CCH67235.1"/>
    </source>
</evidence>
<gene>
    <name evidence="2" type="ORF">RINTHH_10800</name>
</gene>
<sequence length="38" mass="4351">MSTPREVTIKEFSISFTAIVLTLKITYMHSFLIDAAKF</sequence>
<dbReference type="AlphaFoldDB" id="M1X2Q5"/>
<reference evidence="2 3" key="1">
    <citation type="submission" date="2012-05" db="EMBL/GenBank/DDBJ databases">
        <authorList>
            <person name="Hilton J."/>
        </authorList>
    </citation>
    <scope>NUCLEOTIDE SEQUENCE [LARGE SCALE GENOMIC DNA]</scope>
    <source>
        <strain evidence="2 3">HH01</strain>
    </source>
</reference>
<keyword evidence="3" id="KW-1185">Reference proteome</keyword>
<keyword evidence="1" id="KW-1133">Transmembrane helix</keyword>
<dbReference type="Proteomes" id="UP000053051">
    <property type="component" value="Unassembled WGS sequence"/>
</dbReference>
<organism evidence="2 3">
    <name type="scientific">Richelia intracellularis HH01</name>
    <dbReference type="NCBI Taxonomy" id="1165094"/>
    <lineage>
        <taxon>Bacteria</taxon>
        <taxon>Bacillati</taxon>
        <taxon>Cyanobacteriota</taxon>
        <taxon>Cyanophyceae</taxon>
        <taxon>Nostocales</taxon>
        <taxon>Nostocaceae</taxon>
        <taxon>Richelia</taxon>
    </lineage>
</organism>
<accession>M1X2Q5</accession>